<evidence type="ECO:0000256" key="2">
    <source>
        <dbReference type="ARBA" id="ARBA00023125"/>
    </source>
</evidence>
<evidence type="ECO:0000313" key="5">
    <source>
        <dbReference type="EMBL" id="PZG48107.1"/>
    </source>
</evidence>
<accession>A0A2W2HQ86</accession>
<proteinExistence type="predicted"/>
<reference evidence="5 6" key="1">
    <citation type="submission" date="2018-01" db="EMBL/GenBank/DDBJ databases">
        <title>Draft genome sequence of Sphaerisporangium sp. 7K107.</title>
        <authorList>
            <person name="Sahin N."/>
            <person name="Saygin H."/>
            <person name="Ay H."/>
        </authorList>
    </citation>
    <scope>NUCLEOTIDE SEQUENCE [LARGE SCALE GENOMIC DNA]</scope>
    <source>
        <strain evidence="5 6">7K107</strain>
    </source>
</reference>
<dbReference type="InterPro" id="IPR008920">
    <property type="entry name" value="TF_FadR/GntR_C"/>
</dbReference>
<evidence type="ECO:0000256" key="3">
    <source>
        <dbReference type="ARBA" id="ARBA00023163"/>
    </source>
</evidence>
<name>A0A2W2HQ86_9ACTN</name>
<dbReference type="AlphaFoldDB" id="A0A2W2HQ86"/>
<dbReference type="Proteomes" id="UP000248544">
    <property type="component" value="Unassembled WGS sequence"/>
</dbReference>
<evidence type="ECO:0000256" key="1">
    <source>
        <dbReference type="ARBA" id="ARBA00023015"/>
    </source>
</evidence>
<dbReference type="InterPro" id="IPR013668">
    <property type="entry name" value="RNase_R_HTH_12"/>
</dbReference>
<keyword evidence="3" id="KW-0804">Transcription</keyword>
<protein>
    <recommendedName>
        <fullName evidence="4">Ribonuclease R winged-helix domain-containing protein</fullName>
    </recommendedName>
</protein>
<dbReference type="Pfam" id="PF08461">
    <property type="entry name" value="WHD_RNase_R"/>
    <property type="match status" value="1"/>
</dbReference>
<dbReference type="GO" id="GO:0003677">
    <property type="term" value="F:DNA binding"/>
    <property type="evidence" value="ECO:0007669"/>
    <property type="project" value="UniProtKB-KW"/>
</dbReference>
<keyword evidence="1" id="KW-0805">Transcription regulation</keyword>
<gene>
    <name evidence="5" type="ORF">C1I98_12970</name>
</gene>
<dbReference type="EMBL" id="POUA01000082">
    <property type="protein sequence ID" value="PZG48107.1"/>
    <property type="molecule type" value="Genomic_DNA"/>
</dbReference>
<evidence type="ECO:0000259" key="4">
    <source>
        <dbReference type="Pfam" id="PF08461"/>
    </source>
</evidence>
<evidence type="ECO:0000313" key="6">
    <source>
        <dbReference type="Proteomes" id="UP000248544"/>
    </source>
</evidence>
<comment type="caution">
    <text evidence="5">The sequence shown here is derived from an EMBL/GenBank/DDBJ whole genome shotgun (WGS) entry which is preliminary data.</text>
</comment>
<dbReference type="Gene3D" id="1.20.120.530">
    <property type="entry name" value="GntR ligand-binding domain-like"/>
    <property type="match status" value="1"/>
</dbReference>
<organism evidence="5 6">
    <name type="scientific">Spongiactinospora gelatinilytica</name>
    <dbReference type="NCBI Taxonomy" id="2666298"/>
    <lineage>
        <taxon>Bacteria</taxon>
        <taxon>Bacillati</taxon>
        <taxon>Actinomycetota</taxon>
        <taxon>Actinomycetes</taxon>
        <taxon>Streptosporangiales</taxon>
        <taxon>Streptosporangiaceae</taxon>
        <taxon>Spongiactinospora</taxon>
    </lineage>
</organism>
<sequence length="283" mass="29417">MGACVMSEDGEVLSPRVERLLAVLRAAQDPVGARHAARLLAAEGVPVSEAGASRALAELDARGLTRPVGRKGRVLTRRGRERAAATTAGRRLAAALDIRTAGQLVHWLRARRAIETEAAMAAATRADAAGLARLTTLAAEHDAALATATARGPALAAEGDPAVPAERGAAVAAERGQALAIERDPVVVAVRFQAELLSLAGSPLLLALAAPLHTEPLARAEHMLAVLTGARESQAEIARAVRARDAEAAADAVRDRIDGLVARAAALPDEHAPLLRRLLRLPR</sequence>
<keyword evidence="2" id="KW-0238">DNA-binding</keyword>
<keyword evidence="6" id="KW-1185">Reference proteome</keyword>
<feature type="domain" description="Ribonuclease R winged-helix" evidence="4">
    <location>
        <begin position="20"/>
        <end position="81"/>
    </location>
</feature>